<proteinExistence type="predicted"/>
<evidence type="ECO:0000313" key="2">
    <source>
        <dbReference type="Proteomes" id="UP001141327"/>
    </source>
</evidence>
<keyword evidence="2" id="KW-1185">Reference proteome</keyword>
<evidence type="ECO:0000313" key="1">
    <source>
        <dbReference type="EMBL" id="KAJ4455734.1"/>
    </source>
</evidence>
<organism evidence="1 2">
    <name type="scientific">Paratrimastix pyriformis</name>
    <dbReference type="NCBI Taxonomy" id="342808"/>
    <lineage>
        <taxon>Eukaryota</taxon>
        <taxon>Metamonada</taxon>
        <taxon>Preaxostyla</taxon>
        <taxon>Paratrimastigidae</taxon>
        <taxon>Paratrimastix</taxon>
    </lineage>
</organism>
<reference evidence="1" key="1">
    <citation type="journal article" date="2022" name="bioRxiv">
        <title>Genomics of Preaxostyla Flagellates Illuminates Evolutionary Transitions and the Path Towards Mitochondrial Loss.</title>
        <authorList>
            <person name="Novak L.V.F."/>
            <person name="Treitli S.C."/>
            <person name="Pyrih J."/>
            <person name="Halakuc P."/>
            <person name="Pipaliya S.V."/>
            <person name="Vacek V."/>
            <person name="Brzon O."/>
            <person name="Soukal P."/>
            <person name="Eme L."/>
            <person name="Dacks J.B."/>
            <person name="Karnkowska A."/>
            <person name="Elias M."/>
            <person name="Hampl V."/>
        </authorList>
    </citation>
    <scope>NUCLEOTIDE SEQUENCE</scope>
    <source>
        <strain evidence="1">RCP-MX</strain>
    </source>
</reference>
<name>A0ABQ8UEH5_9EUKA</name>
<sequence>MLDIAPWCPTQLIDQPSDRIASTGVDRGKDVPEQHAIACLSRCLTTMKNSQLRTLRLDKLRPVNRLSLACPRLKLLAGIADPERQLVWVPPAPRSALVEG</sequence>
<protein>
    <submittedName>
        <fullName evidence="1">Uncharacterized protein</fullName>
    </submittedName>
</protein>
<dbReference type="Proteomes" id="UP001141327">
    <property type="component" value="Unassembled WGS sequence"/>
</dbReference>
<gene>
    <name evidence="1" type="ORF">PAPYR_9227</name>
</gene>
<dbReference type="EMBL" id="JAPMOS010000094">
    <property type="protein sequence ID" value="KAJ4455734.1"/>
    <property type="molecule type" value="Genomic_DNA"/>
</dbReference>
<comment type="caution">
    <text evidence="1">The sequence shown here is derived from an EMBL/GenBank/DDBJ whole genome shotgun (WGS) entry which is preliminary data.</text>
</comment>
<accession>A0ABQ8UEH5</accession>